<organism evidence="3 4">
    <name type="scientific">Massilia soli</name>
    <dbReference type="NCBI Taxonomy" id="2792854"/>
    <lineage>
        <taxon>Bacteria</taxon>
        <taxon>Pseudomonadati</taxon>
        <taxon>Pseudomonadota</taxon>
        <taxon>Betaproteobacteria</taxon>
        <taxon>Burkholderiales</taxon>
        <taxon>Oxalobacteraceae</taxon>
        <taxon>Telluria group</taxon>
        <taxon>Massilia</taxon>
    </lineage>
</organism>
<dbReference type="NCBIfam" id="TIGR03605">
    <property type="entry name" value="antibiot_sagB"/>
    <property type="match status" value="1"/>
</dbReference>
<keyword evidence="1" id="KW-0812">Transmembrane</keyword>
<proteinExistence type="predicted"/>
<name>A0ABS7SPU0_9BURK</name>
<dbReference type="Pfam" id="PF00881">
    <property type="entry name" value="Nitroreductase"/>
    <property type="match status" value="2"/>
</dbReference>
<dbReference type="InterPro" id="IPR000415">
    <property type="entry name" value="Nitroreductase-like"/>
</dbReference>
<gene>
    <name evidence="3" type="ORF">I4X03_008520</name>
</gene>
<keyword evidence="1" id="KW-0472">Membrane</keyword>
<dbReference type="PANTHER" id="PTHR43745:SF2">
    <property type="entry name" value="NITROREDUCTASE MJ1384-RELATED"/>
    <property type="match status" value="1"/>
</dbReference>
<dbReference type="Gene3D" id="3.40.109.10">
    <property type="entry name" value="NADH Oxidase"/>
    <property type="match status" value="2"/>
</dbReference>
<keyword evidence="4" id="KW-1185">Reference proteome</keyword>
<feature type="transmembrane region" description="Helical" evidence="1">
    <location>
        <begin position="35"/>
        <end position="57"/>
    </location>
</feature>
<feature type="transmembrane region" description="Helical" evidence="1">
    <location>
        <begin position="69"/>
        <end position="90"/>
    </location>
</feature>
<accession>A0ABS7SPU0</accession>
<dbReference type="EMBL" id="JAFBIL020000003">
    <property type="protein sequence ID" value="MBZ2207303.1"/>
    <property type="molecule type" value="Genomic_DNA"/>
</dbReference>
<sequence>MPKLAWVLIPLAVYAAILAVLAWRGRAPARMAINVHTSLLLMAYLLSTAGLGIFWVANQQLPVFDWHYLFGYATLVLVAIHLVFNLPIVVRWFTRKAAKPAARQPGGPRLVLQAAALAAAFGVAYFVGTRQADDVVAGPVASDMPASVQAVIQYHAFSSASRSGVFKRAAGVEWGSPPPPFKRYQAAPTVALARGAPGGASLAEMLAMPAGGRGRLDLARLGEMLYLSSGITLRRGGNALRAAPSSGALFPSELYVLARSVGGLAPGLYHYDPEHHRLDVLGPLPATLGAAAADQAEAAIVLSAVFRRTGYKYHNRAYRYAAADAGHLLENLRLGAHRAGMHAQLLPAFDDAAAARAIRVDGVEEGVLAVMALSGESAPGRLRQERFAPIAMAGVSALGVTGIVQRATSMRNEVATEGEITALPAPQPFTRDLHETIVKRRSERRFSADALPLSALASLLAAAAQPAQLSGAVTLNVVVNRVAGLAPGVYRYLPRHALLTLHSGDHQATARSAALSQDVIGDAAAVLILSADRDQLLAQGARGYRHGLLEAGLIGERWLLGATAAGLAACPVGAFYDDEAAALVGADPGRHWVLHFAAVGIRAP</sequence>
<dbReference type="PANTHER" id="PTHR43745">
    <property type="entry name" value="NITROREDUCTASE MJ1384-RELATED"/>
    <property type="match status" value="1"/>
</dbReference>
<evidence type="ECO:0000256" key="1">
    <source>
        <dbReference type="SAM" id="Phobius"/>
    </source>
</evidence>
<feature type="domain" description="Nitroreductase" evidence="2">
    <location>
        <begin position="437"/>
        <end position="597"/>
    </location>
</feature>
<dbReference type="RefSeq" id="WP_223467798.1">
    <property type="nucleotide sequence ID" value="NZ_JAFBIL020000003.1"/>
</dbReference>
<dbReference type="SUPFAM" id="SSF55469">
    <property type="entry name" value="FMN-dependent nitroreductase-like"/>
    <property type="match status" value="2"/>
</dbReference>
<feature type="domain" description="Nitroreductase" evidence="2">
    <location>
        <begin position="239"/>
        <end position="372"/>
    </location>
</feature>
<feature type="transmembrane region" description="Helical" evidence="1">
    <location>
        <begin position="6"/>
        <end position="23"/>
    </location>
</feature>
<dbReference type="InterPro" id="IPR052544">
    <property type="entry name" value="Bacteriocin_Proc_Enz"/>
</dbReference>
<feature type="transmembrane region" description="Helical" evidence="1">
    <location>
        <begin position="110"/>
        <end position="128"/>
    </location>
</feature>
<comment type="caution">
    <text evidence="3">The sequence shown here is derived from an EMBL/GenBank/DDBJ whole genome shotgun (WGS) entry which is preliminary data.</text>
</comment>
<evidence type="ECO:0000313" key="4">
    <source>
        <dbReference type="Proteomes" id="UP000809349"/>
    </source>
</evidence>
<evidence type="ECO:0000259" key="2">
    <source>
        <dbReference type="Pfam" id="PF00881"/>
    </source>
</evidence>
<evidence type="ECO:0000313" key="3">
    <source>
        <dbReference type="EMBL" id="MBZ2207303.1"/>
    </source>
</evidence>
<reference evidence="3 4" key="1">
    <citation type="submission" date="2021-08" db="EMBL/GenBank/DDBJ databases">
        <title>Massilia sp. R798.</title>
        <authorList>
            <person name="Baek J.H."/>
            <person name="Jung H.S."/>
            <person name="Kim K.R."/>
            <person name="Jeon C.O."/>
        </authorList>
    </citation>
    <scope>NUCLEOTIDE SEQUENCE [LARGE SCALE GENOMIC DNA]</scope>
    <source>
        <strain evidence="3 4">R798</strain>
    </source>
</reference>
<protein>
    <submittedName>
        <fullName evidence="3">SagB family peptide dehydrogenase</fullName>
    </submittedName>
</protein>
<dbReference type="InterPro" id="IPR020051">
    <property type="entry name" value="SagB-type_dehydrogenase"/>
</dbReference>
<keyword evidence="1" id="KW-1133">Transmembrane helix</keyword>
<dbReference type="InterPro" id="IPR029479">
    <property type="entry name" value="Nitroreductase"/>
</dbReference>
<dbReference type="Proteomes" id="UP000809349">
    <property type="component" value="Unassembled WGS sequence"/>
</dbReference>